<dbReference type="AlphaFoldDB" id="A0A9P1H8T9"/>
<name>A0A9P1H8T9_9PEZI</name>
<sequence>MGPLAHDRENLAPALHAGPYTTTDPDKIVIKAVYLFMNQFSKTPASQLVSGIGTVTDGLILRITTEGLFIDDDVRTPSGANTSSPNVLRKMAGQRFQDRGASKILSGDDADLYLSEMLRACKDCCRLGLCEATFKGTNIPSPTGQTGEWKPKGLHVLRATIRDQEGKRYMFVLNEEESWKVAVGLQRLRRGTQARALGISGMSSAEMRGSLELLGWI</sequence>
<gene>
    <name evidence="1" type="ORF">PPNO1_LOCUS7667</name>
</gene>
<keyword evidence="2" id="KW-1185">Reference proteome</keyword>
<dbReference type="Proteomes" id="UP000838763">
    <property type="component" value="Unassembled WGS sequence"/>
</dbReference>
<protein>
    <submittedName>
        <fullName evidence="1">Uncharacterized protein</fullName>
    </submittedName>
</protein>
<dbReference type="EMBL" id="CALLCH030000017">
    <property type="protein sequence ID" value="CAI4218070.1"/>
    <property type="molecule type" value="Genomic_DNA"/>
</dbReference>
<accession>A0A9P1H8T9</accession>
<dbReference type="OrthoDB" id="5421842at2759"/>
<reference evidence="1" key="1">
    <citation type="submission" date="2022-11" db="EMBL/GenBank/DDBJ databases">
        <authorList>
            <person name="Scott C."/>
            <person name="Bruce N."/>
        </authorList>
    </citation>
    <scope>NUCLEOTIDE SEQUENCE</scope>
</reference>
<proteinExistence type="predicted"/>
<organism evidence="1 2">
    <name type="scientific">Parascedosporium putredinis</name>
    <dbReference type="NCBI Taxonomy" id="1442378"/>
    <lineage>
        <taxon>Eukaryota</taxon>
        <taxon>Fungi</taxon>
        <taxon>Dikarya</taxon>
        <taxon>Ascomycota</taxon>
        <taxon>Pezizomycotina</taxon>
        <taxon>Sordariomycetes</taxon>
        <taxon>Hypocreomycetidae</taxon>
        <taxon>Microascales</taxon>
        <taxon>Microascaceae</taxon>
        <taxon>Parascedosporium</taxon>
    </lineage>
</organism>
<evidence type="ECO:0000313" key="2">
    <source>
        <dbReference type="Proteomes" id="UP000838763"/>
    </source>
</evidence>
<comment type="caution">
    <text evidence="1">The sequence shown here is derived from an EMBL/GenBank/DDBJ whole genome shotgun (WGS) entry which is preliminary data.</text>
</comment>
<evidence type="ECO:0000313" key="1">
    <source>
        <dbReference type="EMBL" id="CAI4218070.1"/>
    </source>
</evidence>